<name>A0AAJ6QPM1_9ACAR</name>
<sequence length="237" mass="26300">MKTSRFAALIVGLALARATPEAGQLVRPKPSERTESKCSQDLWDSIAEMERYNNWTVQDLTRASGFTVAITQWNSVVSSQCLQTVFEISDNLLAVSHVHPTQPLKTSYYNIADGTNATETTTTRPIEDAPKMMIAGASRNFAVYVMCNEQSSNLNLYVTYGSAITNDEKKTINTWIKASSFPIIGRWGAVNFDTCFLTKTYVCNGGRTQFCSGINRKSKQGSSEERDDTMEIIDLFG</sequence>
<dbReference type="AlphaFoldDB" id="A0AAJ6QPM1"/>
<reference evidence="3" key="1">
    <citation type="submission" date="2025-08" db="UniProtKB">
        <authorList>
            <consortium name="RefSeq"/>
        </authorList>
    </citation>
    <scope>IDENTIFICATION</scope>
</reference>
<dbReference type="Proteomes" id="UP000694867">
    <property type="component" value="Unplaced"/>
</dbReference>
<evidence type="ECO:0000256" key="1">
    <source>
        <dbReference type="SAM" id="SignalP"/>
    </source>
</evidence>
<accession>A0AAJ6QPM1</accession>
<dbReference type="GeneID" id="100900295"/>
<evidence type="ECO:0000313" key="2">
    <source>
        <dbReference type="Proteomes" id="UP000694867"/>
    </source>
</evidence>
<organism evidence="2 3">
    <name type="scientific">Galendromus occidentalis</name>
    <name type="common">western predatory mite</name>
    <dbReference type="NCBI Taxonomy" id="34638"/>
    <lineage>
        <taxon>Eukaryota</taxon>
        <taxon>Metazoa</taxon>
        <taxon>Ecdysozoa</taxon>
        <taxon>Arthropoda</taxon>
        <taxon>Chelicerata</taxon>
        <taxon>Arachnida</taxon>
        <taxon>Acari</taxon>
        <taxon>Parasitiformes</taxon>
        <taxon>Mesostigmata</taxon>
        <taxon>Gamasina</taxon>
        <taxon>Phytoseioidea</taxon>
        <taxon>Phytoseiidae</taxon>
        <taxon>Typhlodrominae</taxon>
        <taxon>Galendromus</taxon>
    </lineage>
</organism>
<protein>
    <submittedName>
        <fullName evidence="3">Uncharacterized protein LOC100900295</fullName>
    </submittedName>
</protein>
<dbReference type="KEGG" id="goe:100900295"/>
<gene>
    <name evidence="3" type="primary">LOC100900295</name>
</gene>
<proteinExistence type="predicted"/>
<dbReference type="RefSeq" id="XP_003739633.1">
    <property type="nucleotide sequence ID" value="XM_003739585.2"/>
</dbReference>
<feature type="signal peptide" evidence="1">
    <location>
        <begin position="1"/>
        <end position="18"/>
    </location>
</feature>
<keyword evidence="2" id="KW-1185">Reference proteome</keyword>
<keyword evidence="1" id="KW-0732">Signal</keyword>
<evidence type="ECO:0000313" key="3">
    <source>
        <dbReference type="RefSeq" id="XP_003739633.1"/>
    </source>
</evidence>
<feature type="chain" id="PRO_5042550461" evidence="1">
    <location>
        <begin position="19"/>
        <end position="237"/>
    </location>
</feature>